<accession>A0A5D2LMW0</accession>
<dbReference type="EMBL" id="CM017625">
    <property type="protein sequence ID" value="TYH80797.1"/>
    <property type="molecule type" value="Genomic_DNA"/>
</dbReference>
<proteinExistence type="predicted"/>
<protein>
    <submittedName>
        <fullName evidence="1">Uncharacterized protein</fullName>
    </submittedName>
</protein>
<dbReference type="AlphaFoldDB" id="A0A5D2LMW0"/>
<gene>
    <name evidence="1" type="ORF">ES332_D03G156700v1</name>
</gene>
<organism evidence="1 2">
    <name type="scientific">Gossypium tomentosum</name>
    <name type="common">Hawaiian cotton</name>
    <name type="synonym">Gossypium sandvicense</name>
    <dbReference type="NCBI Taxonomy" id="34277"/>
    <lineage>
        <taxon>Eukaryota</taxon>
        <taxon>Viridiplantae</taxon>
        <taxon>Streptophyta</taxon>
        <taxon>Embryophyta</taxon>
        <taxon>Tracheophyta</taxon>
        <taxon>Spermatophyta</taxon>
        <taxon>Magnoliopsida</taxon>
        <taxon>eudicotyledons</taxon>
        <taxon>Gunneridae</taxon>
        <taxon>Pentapetalae</taxon>
        <taxon>rosids</taxon>
        <taxon>malvids</taxon>
        <taxon>Malvales</taxon>
        <taxon>Malvaceae</taxon>
        <taxon>Malvoideae</taxon>
        <taxon>Gossypium</taxon>
    </lineage>
</organism>
<keyword evidence="2" id="KW-1185">Reference proteome</keyword>
<name>A0A5D2LMW0_GOSTO</name>
<evidence type="ECO:0000313" key="2">
    <source>
        <dbReference type="Proteomes" id="UP000322667"/>
    </source>
</evidence>
<sequence>MHVLPKQNLFTSVEKMIHSKPHKSPTPFHCQNPCCIFGRG</sequence>
<dbReference type="Proteomes" id="UP000322667">
    <property type="component" value="Chromosome D03"/>
</dbReference>
<reference evidence="1 2" key="1">
    <citation type="submission" date="2019-07" db="EMBL/GenBank/DDBJ databases">
        <title>WGS assembly of Gossypium tomentosum.</title>
        <authorList>
            <person name="Chen Z.J."/>
            <person name="Sreedasyam A."/>
            <person name="Ando A."/>
            <person name="Song Q."/>
            <person name="De L."/>
            <person name="Hulse-Kemp A."/>
            <person name="Ding M."/>
            <person name="Ye W."/>
            <person name="Kirkbride R."/>
            <person name="Jenkins J."/>
            <person name="Plott C."/>
            <person name="Lovell J."/>
            <person name="Lin Y.-M."/>
            <person name="Vaughn R."/>
            <person name="Liu B."/>
            <person name="Li W."/>
            <person name="Simpson S."/>
            <person name="Scheffler B."/>
            <person name="Saski C."/>
            <person name="Grover C."/>
            <person name="Hu G."/>
            <person name="Conover J."/>
            <person name="Carlson J."/>
            <person name="Shu S."/>
            <person name="Boston L."/>
            <person name="Williams M."/>
            <person name="Peterson D."/>
            <person name="Mcgee K."/>
            <person name="Jones D."/>
            <person name="Wendel J."/>
            <person name="Stelly D."/>
            <person name="Grimwood J."/>
            <person name="Schmutz J."/>
        </authorList>
    </citation>
    <scope>NUCLEOTIDE SEQUENCE [LARGE SCALE GENOMIC DNA]</scope>
    <source>
        <strain evidence="1">7179.01</strain>
    </source>
</reference>
<evidence type="ECO:0000313" key="1">
    <source>
        <dbReference type="EMBL" id="TYH80797.1"/>
    </source>
</evidence>